<keyword evidence="7" id="KW-1185">Reference proteome</keyword>
<dbReference type="GO" id="GO:0000215">
    <property type="term" value="F:tRNA 2'-phosphotransferase activity"/>
    <property type="evidence" value="ECO:0007669"/>
    <property type="project" value="TreeGrafter"/>
</dbReference>
<dbReference type="HAMAP" id="MF_00299">
    <property type="entry name" value="KptA"/>
    <property type="match status" value="1"/>
</dbReference>
<protein>
    <recommendedName>
        <fullName evidence="5">Probable RNA 2'-phosphotransferase</fullName>
        <ecNumber evidence="5">2.7.1.-</ecNumber>
    </recommendedName>
</protein>
<dbReference type="PANTHER" id="PTHR12684">
    <property type="entry name" value="PUTATIVE PHOSPHOTRANSFERASE"/>
    <property type="match status" value="1"/>
</dbReference>
<evidence type="ECO:0000256" key="3">
    <source>
        <dbReference type="ARBA" id="ARBA00023027"/>
    </source>
</evidence>
<dbReference type="InterPro" id="IPR002745">
    <property type="entry name" value="Ptrans_KptA/Tpt1"/>
</dbReference>
<comment type="function">
    <text evidence="4 5">Removes the 2'-phosphate from RNA via an intermediate in which the phosphate is ADP-ribosylated by NAD followed by a presumed transesterification to release the RNA and generate ADP-ribose 1''-2''-cyclic phosphate (APPR&gt;P). May function as an ADP-ribosylase.</text>
</comment>
<evidence type="ECO:0000256" key="1">
    <source>
        <dbReference type="ARBA" id="ARBA00009836"/>
    </source>
</evidence>
<organism evidence="6 7">
    <name type="scientific">Mucilaginibacter mali</name>
    <dbReference type="NCBI Taxonomy" id="2740462"/>
    <lineage>
        <taxon>Bacteria</taxon>
        <taxon>Pseudomonadati</taxon>
        <taxon>Bacteroidota</taxon>
        <taxon>Sphingobacteriia</taxon>
        <taxon>Sphingobacteriales</taxon>
        <taxon>Sphingobacteriaceae</taxon>
        <taxon>Mucilaginibacter</taxon>
    </lineage>
</organism>
<dbReference type="EMBL" id="CP054139">
    <property type="protein sequence ID" value="QKJ29422.1"/>
    <property type="molecule type" value="Genomic_DNA"/>
</dbReference>
<dbReference type="GO" id="GO:0006388">
    <property type="term" value="P:tRNA splicing, via endonucleolytic cleavage and ligation"/>
    <property type="evidence" value="ECO:0007669"/>
    <property type="project" value="UniProtKB-UniRule"/>
</dbReference>
<comment type="similarity">
    <text evidence="1 5">Belongs to the KptA/TPT1 family.</text>
</comment>
<dbReference type="NCBIfam" id="NF002014">
    <property type="entry name" value="PRK00819.1-4"/>
    <property type="match status" value="1"/>
</dbReference>
<accession>A0A7D4UJN9</accession>
<evidence type="ECO:0000313" key="7">
    <source>
        <dbReference type="Proteomes" id="UP000505355"/>
    </source>
</evidence>
<dbReference type="EC" id="2.7.1.-" evidence="5"/>
<evidence type="ECO:0000256" key="2">
    <source>
        <dbReference type="ARBA" id="ARBA00022679"/>
    </source>
</evidence>
<dbReference type="GO" id="GO:0003950">
    <property type="term" value="F:NAD+ poly-ADP-ribosyltransferase activity"/>
    <property type="evidence" value="ECO:0007669"/>
    <property type="project" value="InterPro"/>
</dbReference>
<dbReference type="InterPro" id="IPR042080">
    <property type="entry name" value="RNA_2'-PTrans_N"/>
</dbReference>
<evidence type="ECO:0000313" key="6">
    <source>
        <dbReference type="EMBL" id="QKJ29422.1"/>
    </source>
</evidence>
<gene>
    <name evidence="5" type="primary">kptA</name>
    <name evidence="6" type="ORF">HQ865_06515</name>
</gene>
<reference evidence="6 7" key="1">
    <citation type="submission" date="2020-05" db="EMBL/GenBank/DDBJ databases">
        <title>Mucilaginibacter mali sp. nov.</title>
        <authorList>
            <person name="Kim H.S."/>
            <person name="Lee K.C."/>
            <person name="Suh M.K."/>
            <person name="Kim J.-S."/>
            <person name="Han K.-I."/>
            <person name="Eom M.K."/>
            <person name="Shin Y.K."/>
            <person name="Lee J.-S."/>
        </authorList>
    </citation>
    <scope>NUCLEOTIDE SEQUENCE [LARGE SCALE GENOMIC DNA]</scope>
    <source>
        <strain evidence="6 7">G2-14</strain>
    </source>
</reference>
<proteinExistence type="inferred from homology"/>
<evidence type="ECO:0000256" key="5">
    <source>
        <dbReference type="HAMAP-Rule" id="MF_00299"/>
    </source>
</evidence>
<dbReference type="KEGG" id="mmab:HQ865_06515"/>
<dbReference type="Gene3D" id="3.20.170.30">
    <property type="match status" value="1"/>
</dbReference>
<name>A0A7D4UJN9_9SPHI</name>
<dbReference type="InterPro" id="IPR022928">
    <property type="entry name" value="RNA_2'-PTrans_KptA"/>
</dbReference>
<dbReference type="InterPro" id="IPR042081">
    <property type="entry name" value="RNA_2'-PTrans_C"/>
</dbReference>
<keyword evidence="2 5" id="KW-0808">Transferase</keyword>
<dbReference type="RefSeq" id="WP_173414116.1">
    <property type="nucleotide sequence ID" value="NZ_CP054139.1"/>
</dbReference>
<sequence length="182" mass="20382">MISDKENKNISKFLSLVLRHQPELIGIELDENGWTDVDALIAKSGEHGVRYNIDALKHVVTTNNKQRFAFNDTFDRIRANQGHSVEVDLGYEAKIPPEVLYHGSAIKNADSILASGLEKRERHHVHLSADVATAANVGQRHGKPVIFEVTALQMHHDGMPFFLSNNGVWLTDAVPPKYLKKQ</sequence>
<dbReference type="AlphaFoldDB" id="A0A7D4UJN9"/>
<evidence type="ECO:0000256" key="4">
    <source>
        <dbReference type="ARBA" id="ARBA00025212"/>
    </source>
</evidence>
<dbReference type="Pfam" id="PF01885">
    <property type="entry name" value="PTS_2-RNA"/>
    <property type="match status" value="1"/>
</dbReference>
<keyword evidence="3 5" id="KW-0520">NAD</keyword>
<dbReference type="Proteomes" id="UP000505355">
    <property type="component" value="Chromosome"/>
</dbReference>
<dbReference type="PANTHER" id="PTHR12684:SF2">
    <property type="entry name" value="TRNA 2'-PHOSPHOTRANSFERASE 1"/>
    <property type="match status" value="1"/>
</dbReference>
<dbReference type="Gene3D" id="1.10.10.970">
    <property type="entry name" value="RNA 2'-phosphotransferase, Tpt1/KptA family, N-terminal domain"/>
    <property type="match status" value="1"/>
</dbReference>
<dbReference type="SUPFAM" id="SSF56399">
    <property type="entry name" value="ADP-ribosylation"/>
    <property type="match status" value="1"/>
</dbReference>